<keyword evidence="10" id="KW-1185">Reference proteome</keyword>
<feature type="region of interest" description="Disordered" evidence="6">
    <location>
        <begin position="81"/>
        <end position="112"/>
    </location>
</feature>
<keyword evidence="2" id="KW-1003">Cell membrane</keyword>
<evidence type="ECO:0000313" key="9">
    <source>
        <dbReference type="EMBL" id="RDU97478.1"/>
    </source>
</evidence>
<dbReference type="RefSeq" id="WP_115535290.1">
    <property type="nucleotide sequence ID" value="NZ_QRGA01000010.1"/>
</dbReference>
<dbReference type="OrthoDB" id="5952202at2"/>
<feature type="transmembrane region" description="Helical" evidence="7">
    <location>
        <begin position="162"/>
        <end position="181"/>
    </location>
</feature>
<organism evidence="9 10">
    <name type="scientific">Trinickia dinghuensis</name>
    <dbReference type="NCBI Taxonomy" id="2291023"/>
    <lineage>
        <taxon>Bacteria</taxon>
        <taxon>Pseudomonadati</taxon>
        <taxon>Pseudomonadota</taxon>
        <taxon>Betaproteobacteria</taxon>
        <taxon>Burkholderiales</taxon>
        <taxon>Burkholderiaceae</taxon>
        <taxon>Trinickia</taxon>
    </lineage>
</organism>
<dbReference type="AlphaFoldDB" id="A0A3D8JWJ0"/>
<proteinExistence type="predicted"/>
<name>A0A3D8JWJ0_9BURK</name>
<dbReference type="Gene3D" id="1.20.81.30">
    <property type="entry name" value="Type II secretion system (T2SS), domain F"/>
    <property type="match status" value="1"/>
</dbReference>
<evidence type="ECO:0000256" key="4">
    <source>
        <dbReference type="ARBA" id="ARBA00022989"/>
    </source>
</evidence>
<dbReference type="EMBL" id="QRGA01000010">
    <property type="protein sequence ID" value="RDU97478.1"/>
    <property type="molecule type" value="Genomic_DNA"/>
</dbReference>
<keyword evidence="4 7" id="KW-1133">Transmembrane helix</keyword>
<feature type="domain" description="Type II secretion system protein GspF" evidence="8">
    <location>
        <begin position="226"/>
        <end position="353"/>
    </location>
</feature>
<feature type="transmembrane region" description="Helical" evidence="7">
    <location>
        <begin position="6"/>
        <end position="26"/>
    </location>
</feature>
<comment type="caution">
    <text evidence="9">The sequence shown here is derived from an EMBL/GenBank/DDBJ whole genome shotgun (WGS) entry which is preliminary data.</text>
</comment>
<dbReference type="InterPro" id="IPR042094">
    <property type="entry name" value="T2SS_GspF_sf"/>
</dbReference>
<evidence type="ECO:0000256" key="6">
    <source>
        <dbReference type="SAM" id="MobiDB-lite"/>
    </source>
</evidence>
<evidence type="ECO:0000256" key="5">
    <source>
        <dbReference type="ARBA" id="ARBA00023136"/>
    </source>
</evidence>
<feature type="transmembrane region" description="Helical" evidence="7">
    <location>
        <begin position="187"/>
        <end position="208"/>
    </location>
</feature>
<keyword evidence="5 7" id="KW-0472">Membrane</keyword>
<dbReference type="PANTHER" id="PTHR35007:SF2">
    <property type="entry name" value="PILUS ASSEMBLE PROTEIN"/>
    <property type="match status" value="1"/>
</dbReference>
<dbReference type="GO" id="GO:0005886">
    <property type="term" value="C:plasma membrane"/>
    <property type="evidence" value="ECO:0007669"/>
    <property type="project" value="UniProtKB-SubCell"/>
</dbReference>
<evidence type="ECO:0000256" key="7">
    <source>
        <dbReference type="SAM" id="Phobius"/>
    </source>
</evidence>
<evidence type="ECO:0000313" key="10">
    <source>
        <dbReference type="Proteomes" id="UP000256838"/>
    </source>
</evidence>
<protein>
    <submittedName>
        <fullName evidence="9">Type II secretion system F family protein</fullName>
    </submittedName>
</protein>
<evidence type="ECO:0000256" key="1">
    <source>
        <dbReference type="ARBA" id="ARBA00004651"/>
    </source>
</evidence>
<evidence type="ECO:0000259" key="8">
    <source>
        <dbReference type="Pfam" id="PF00482"/>
    </source>
</evidence>
<dbReference type="InterPro" id="IPR018076">
    <property type="entry name" value="T2SS_GspF_dom"/>
</dbReference>
<dbReference type="PROSITE" id="PS51257">
    <property type="entry name" value="PROKAR_LIPOPROTEIN"/>
    <property type="match status" value="1"/>
</dbReference>
<sequence>MQIDRLIALALGLGALGCLLLAYEAIGRIAAARRGARTLANAIDRRATAAAAGAATATATAAAAAAGGLASTAAAALSGPVPQARYMTPPGPGQRRENAASQTAAKPPSTMAGRLAAWRARCGRAGTRWLDTPLGKQVVAAEDRRLIEQCGFVDANARGFFLLSRVACAFVAPPLATWLWGSRIPGAYRAAFVIAAFAVGFMVPKLLLGRRAAMRCGAVADEMPVFVDLLRLLQGVGLSLDQSLQVTINDFRAMLPVLASELEIAQRQFAAGRTREQSLQRLATSFDNEDLRAVVRLMIQVDRHGGAVQEPLKQFGDRLRETRRARLREKIGQLTVKMTGVMILTLLPALLIVTAGPGLLAVIRSLSVIHR</sequence>
<gene>
    <name evidence="9" type="ORF">DWV00_19255</name>
</gene>
<comment type="subcellular location">
    <subcellularLocation>
        <location evidence="1">Cell membrane</location>
        <topology evidence="1">Multi-pass membrane protein</topology>
    </subcellularLocation>
</comment>
<keyword evidence="3 7" id="KW-0812">Transmembrane</keyword>
<dbReference type="Pfam" id="PF00482">
    <property type="entry name" value="T2SSF"/>
    <property type="match status" value="1"/>
</dbReference>
<reference evidence="9 10" key="1">
    <citation type="submission" date="2018-08" db="EMBL/GenBank/DDBJ databases">
        <title>Paraburkholderia sp. DHOM06 isolated from forest soil.</title>
        <authorList>
            <person name="Gao Z.-H."/>
            <person name="Qiu L.-H."/>
        </authorList>
    </citation>
    <scope>NUCLEOTIDE SEQUENCE [LARGE SCALE GENOMIC DNA]</scope>
    <source>
        <strain evidence="9 10">DHOM06</strain>
    </source>
</reference>
<accession>A0A3D8JWJ0</accession>
<evidence type="ECO:0000256" key="3">
    <source>
        <dbReference type="ARBA" id="ARBA00022692"/>
    </source>
</evidence>
<dbReference type="PANTHER" id="PTHR35007">
    <property type="entry name" value="INTEGRAL MEMBRANE PROTEIN-RELATED"/>
    <property type="match status" value="1"/>
</dbReference>
<dbReference type="Proteomes" id="UP000256838">
    <property type="component" value="Unassembled WGS sequence"/>
</dbReference>
<feature type="transmembrane region" description="Helical" evidence="7">
    <location>
        <begin position="334"/>
        <end position="363"/>
    </location>
</feature>
<evidence type="ECO:0000256" key="2">
    <source>
        <dbReference type="ARBA" id="ARBA00022475"/>
    </source>
</evidence>